<gene>
    <name evidence="2" type="ORF">Tco_1093178</name>
</gene>
<name>A0ABQ5ICB5_9ASTR</name>
<protein>
    <submittedName>
        <fullName evidence="2">Uncharacterized protein</fullName>
    </submittedName>
</protein>
<comment type="caution">
    <text evidence="2">The sequence shown here is derived from an EMBL/GenBank/DDBJ whole genome shotgun (WGS) entry which is preliminary data.</text>
</comment>
<keyword evidence="3" id="KW-1185">Reference proteome</keyword>
<evidence type="ECO:0000256" key="1">
    <source>
        <dbReference type="SAM" id="MobiDB-lite"/>
    </source>
</evidence>
<accession>A0ABQ5ICB5</accession>
<dbReference type="Proteomes" id="UP001151760">
    <property type="component" value="Unassembled WGS sequence"/>
</dbReference>
<reference evidence="2" key="1">
    <citation type="journal article" date="2022" name="Int. J. Mol. Sci.">
        <title>Draft Genome of Tanacetum Coccineum: Genomic Comparison of Closely Related Tanacetum-Family Plants.</title>
        <authorList>
            <person name="Yamashiro T."/>
            <person name="Shiraishi A."/>
            <person name="Nakayama K."/>
            <person name="Satake H."/>
        </authorList>
    </citation>
    <scope>NUCLEOTIDE SEQUENCE</scope>
</reference>
<reference evidence="2" key="2">
    <citation type="submission" date="2022-01" db="EMBL/GenBank/DDBJ databases">
        <authorList>
            <person name="Yamashiro T."/>
            <person name="Shiraishi A."/>
            <person name="Satake H."/>
            <person name="Nakayama K."/>
        </authorList>
    </citation>
    <scope>NUCLEOTIDE SEQUENCE</scope>
</reference>
<evidence type="ECO:0000313" key="2">
    <source>
        <dbReference type="EMBL" id="GJT97660.1"/>
    </source>
</evidence>
<organism evidence="2 3">
    <name type="scientific">Tanacetum coccineum</name>
    <dbReference type="NCBI Taxonomy" id="301880"/>
    <lineage>
        <taxon>Eukaryota</taxon>
        <taxon>Viridiplantae</taxon>
        <taxon>Streptophyta</taxon>
        <taxon>Embryophyta</taxon>
        <taxon>Tracheophyta</taxon>
        <taxon>Spermatophyta</taxon>
        <taxon>Magnoliopsida</taxon>
        <taxon>eudicotyledons</taxon>
        <taxon>Gunneridae</taxon>
        <taxon>Pentapetalae</taxon>
        <taxon>asterids</taxon>
        <taxon>campanulids</taxon>
        <taxon>Asterales</taxon>
        <taxon>Asteraceae</taxon>
        <taxon>Asteroideae</taxon>
        <taxon>Anthemideae</taxon>
        <taxon>Anthemidinae</taxon>
        <taxon>Tanacetum</taxon>
    </lineage>
</organism>
<sequence length="133" mass="15017">MKKNKDVSDELDNVKTNDVTSYLCTYNTPHGIALSSDCDNDDDEDSIPLQSQKPESPTKEPVNSLSLGDEHLDTIPATESDEFIKSSVENLVPTPIEFEDFSDDECDLPSHMNILPRNMILLFSRHLSSLRYR</sequence>
<evidence type="ECO:0000313" key="3">
    <source>
        <dbReference type="Proteomes" id="UP001151760"/>
    </source>
</evidence>
<dbReference type="EMBL" id="BQNB010020600">
    <property type="protein sequence ID" value="GJT97660.1"/>
    <property type="molecule type" value="Genomic_DNA"/>
</dbReference>
<proteinExistence type="predicted"/>
<feature type="compositionally biased region" description="Polar residues" evidence="1">
    <location>
        <begin position="48"/>
        <end position="66"/>
    </location>
</feature>
<feature type="region of interest" description="Disordered" evidence="1">
    <location>
        <begin position="35"/>
        <end position="68"/>
    </location>
</feature>